<evidence type="ECO:0000256" key="1">
    <source>
        <dbReference type="SAM" id="Phobius"/>
    </source>
</evidence>
<dbReference type="EMBL" id="JAAATW010000004">
    <property type="protein sequence ID" value="NBE09159.1"/>
    <property type="molecule type" value="Genomic_DNA"/>
</dbReference>
<keyword evidence="1" id="KW-0472">Membrane</keyword>
<evidence type="ECO:0008006" key="4">
    <source>
        <dbReference type="Google" id="ProtNLM"/>
    </source>
</evidence>
<gene>
    <name evidence="2" type="ORF">GU920_16565</name>
</gene>
<organism evidence="2 3">
    <name type="scientific">Paragemmobacter ruber</name>
    <dbReference type="NCBI Taxonomy" id="1985673"/>
    <lineage>
        <taxon>Bacteria</taxon>
        <taxon>Pseudomonadati</taxon>
        <taxon>Pseudomonadota</taxon>
        <taxon>Alphaproteobacteria</taxon>
        <taxon>Rhodobacterales</taxon>
        <taxon>Paracoccaceae</taxon>
        <taxon>Paragemmobacter</taxon>
    </lineage>
</organism>
<keyword evidence="1" id="KW-1133">Transmembrane helix</keyword>
<dbReference type="Proteomes" id="UP001517376">
    <property type="component" value="Unassembled WGS sequence"/>
</dbReference>
<keyword evidence="3" id="KW-1185">Reference proteome</keyword>
<protein>
    <recommendedName>
        <fullName evidence="4">Flagellar protein FliL</fullName>
    </recommendedName>
</protein>
<name>A0ABW9Y9D6_9RHOB</name>
<reference evidence="3" key="1">
    <citation type="submission" date="2020-01" db="EMBL/GenBank/DDBJ databases">
        <title>Sphingomonas sp. strain CSW-10.</title>
        <authorList>
            <person name="Chen W.-M."/>
        </authorList>
    </citation>
    <scope>NUCLEOTIDE SEQUENCE [LARGE SCALE GENOMIC DNA]</scope>
    <source>
        <strain evidence="3">CCP-1</strain>
    </source>
</reference>
<proteinExistence type="predicted"/>
<comment type="caution">
    <text evidence="2">The sequence shown here is derived from an EMBL/GenBank/DDBJ whole genome shotgun (WGS) entry which is preliminary data.</text>
</comment>
<feature type="transmembrane region" description="Helical" evidence="1">
    <location>
        <begin position="6"/>
        <end position="25"/>
    </location>
</feature>
<evidence type="ECO:0000313" key="2">
    <source>
        <dbReference type="EMBL" id="NBE09159.1"/>
    </source>
</evidence>
<evidence type="ECO:0000313" key="3">
    <source>
        <dbReference type="Proteomes" id="UP001517376"/>
    </source>
</evidence>
<sequence length="157" mass="16756">MIWPVVAGFALVGGTTLVGLATVLLREAPALPWRDAVEAAPEPEETPRGPRLYVPLTDVLTISLQKGGPRMEAGLTFAVRGSTEELLGLTTRVQAQIGLIEAAVVRTAQDMVAEGAESQRIHAELPGRVRAAVNDVIGSEDWPEPVDEVLITSLVMR</sequence>
<keyword evidence="1" id="KW-0812">Transmembrane</keyword>
<accession>A0ABW9Y9D6</accession>
<dbReference type="RefSeq" id="WP_161768232.1">
    <property type="nucleotide sequence ID" value="NZ_JAAATW010000004.1"/>
</dbReference>